<gene>
    <name evidence="2" type="ORF">ACH5RR_003576</name>
</gene>
<evidence type="ECO:0000313" key="2">
    <source>
        <dbReference type="EMBL" id="KAL3535115.1"/>
    </source>
</evidence>
<protein>
    <submittedName>
        <fullName evidence="2">Uncharacterized protein</fullName>
    </submittedName>
</protein>
<accession>A0ABD3AVE8</accession>
<comment type="caution">
    <text evidence="2">The sequence shown here is derived from an EMBL/GenBank/DDBJ whole genome shotgun (WGS) entry which is preliminary data.</text>
</comment>
<sequence length="114" mass="12833">MRLCNLIDDGGFDGCSGVEICDEMIGVSVLRKARSVIVVSRHLGMALAELSGGNGYWNSGKERKGDNGGWSGREKRYEGERWTKEEKLSVGKEGQQREVEGGWEERKRKMKWPI</sequence>
<reference evidence="2 3" key="1">
    <citation type="submission" date="2024-11" db="EMBL/GenBank/DDBJ databases">
        <title>A near-complete genome assembly of Cinchona calisaya.</title>
        <authorList>
            <person name="Lian D.C."/>
            <person name="Zhao X.W."/>
            <person name="Wei L."/>
        </authorList>
    </citation>
    <scope>NUCLEOTIDE SEQUENCE [LARGE SCALE GENOMIC DNA]</scope>
    <source>
        <tissue evidence="2">Nenye</tissue>
    </source>
</reference>
<keyword evidence="3" id="KW-1185">Reference proteome</keyword>
<evidence type="ECO:0000313" key="3">
    <source>
        <dbReference type="Proteomes" id="UP001630127"/>
    </source>
</evidence>
<name>A0ABD3AVE8_9GENT</name>
<dbReference type="AlphaFoldDB" id="A0ABD3AVE8"/>
<evidence type="ECO:0000256" key="1">
    <source>
        <dbReference type="SAM" id="MobiDB-lite"/>
    </source>
</evidence>
<feature type="region of interest" description="Disordered" evidence="1">
    <location>
        <begin position="84"/>
        <end position="114"/>
    </location>
</feature>
<dbReference type="EMBL" id="JBJUIK010000002">
    <property type="protein sequence ID" value="KAL3535115.1"/>
    <property type="molecule type" value="Genomic_DNA"/>
</dbReference>
<organism evidence="2 3">
    <name type="scientific">Cinchona calisaya</name>
    <dbReference type="NCBI Taxonomy" id="153742"/>
    <lineage>
        <taxon>Eukaryota</taxon>
        <taxon>Viridiplantae</taxon>
        <taxon>Streptophyta</taxon>
        <taxon>Embryophyta</taxon>
        <taxon>Tracheophyta</taxon>
        <taxon>Spermatophyta</taxon>
        <taxon>Magnoliopsida</taxon>
        <taxon>eudicotyledons</taxon>
        <taxon>Gunneridae</taxon>
        <taxon>Pentapetalae</taxon>
        <taxon>asterids</taxon>
        <taxon>lamiids</taxon>
        <taxon>Gentianales</taxon>
        <taxon>Rubiaceae</taxon>
        <taxon>Cinchonoideae</taxon>
        <taxon>Cinchoneae</taxon>
        <taxon>Cinchona</taxon>
    </lineage>
</organism>
<feature type="compositionally biased region" description="Basic and acidic residues" evidence="1">
    <location>
        <begin position="84"/>
        <end position="107"/>
    </location>
</feature>
<dbReference type="Proteomes" id="UP001630127">
    <property type="component" value="Unassembled WGS sequence"/>
</dbReference>
<proteinExistence type="predicted"/>